<dbReference type="AlphaFoldDB" id="A0A2J6SJR7"/>
<dbReference type="GeneID" id="36584142"/>
<dbReference type="GO" id="GO:0006508">
    <property type="term" value="P:proteolysis"/>
    <property type="evidence" value="ECO:0007669"/>
    <property type="project" value="InterPro"/>
</dbReference>
<proteinExistence type="predicted"/>
<protein>
    <submittedName>
        <fullName evidence="3">Peptidase S41 family protein</fullName>
    </submittedName>
</protein>
<evidence type="ECO:0000313" key="3">
    <source>
        <dbReference type="EMBL" id="PMD51007.1"/>
    </source>
</evidence>
<name>A0A2J6SJR7_9HELO</name>
<dbReference type="Gene3D" id="3.90.226.10">
    <property type="entry name" value="2-enoyl-CoA Hydratase, Chain A, domain 1"/>
    <property type="match status" value="1"/>
</dbReference>
<accession>A0A2J6SJR7</accession>
<dbReference type="InterPro" id="IPR052766">
    <property type="entry name" value="S41A_metabolite_peptidase"/>
</dbReference>
<dbReference type="Proteomes" id="UP000235371">
    <property type="component" value="Unassembled WGS sequence"/>
</dbReference>
<feature type="domain" description="Tail specific protease" evidence="1">
    <location>
        <begin position="357"/>
        <end position="555"/>
    </location>
</feature>
<feature type="domain" description="CPAF-like PDZ" evidence="2">
    <location>
        <begin position="149"/>
        <end position="259"/>
    </location>
</feature>
<dbReference type="SUPFAM" id="SSF52096">
    <property type="entry name" value="ClpP/crotonase"/>
    <property type="match status" value="1"/>
</dbReference>
<dbReference type="InterPro" id="IPR005151">
    <property type="entry name" value="Tail-specific_protease"/>
</dbReference>
<organism evidence="3 4">
    <name type="scientific">Hyaloscypha bicolor E</name>
    <dbReference type="NCBI Taxonomy" id="1095630"/>
    <lineage>
        <taxon>Eukaryota</taxon>
        <taxon>Fungi</taxon>
        <taxon>Dikarya</taxon>
        <taxon>Ascomycota</taxon>
        <taxon>Pezizomycotina</taxon>
        <taxon>Leotiomycetes</taxon>
        <taxon>Helotiales</taxon>
        <taxon>Hyaloscyphaceae</taxon>
        <taxon>Hyaloscypha</taxon>
        <taxon>Hyaloscypha bicolor</taxon>
    </lineage>
</organism>
<dbReference type="OrthoDB" id="3534988at2759"/>
<reference evidence="3 4" key="1">
    <citation type="submission" date="2016-04" db="EMBL/GenBank/DDBJ databases">
        <title>A degradative enzymes factory behind the ericoid mycorrhizal symbiosis.</title>
        <authorList>
            <consortium name="DOE Joint Genome Institute"/>
            <person name="Martino E."/>
            <person name="Morin E."/>
            <person name="Grelet G."/>
            <person name="Kuo A."/>
            <person name="Kohler A."/>
            <person name="Daghino S."/>
            <person name="Barry K."/>
            <person name="Choi C."/>
            <person name="Cichocki N."/>
            <person name="Clum A."/>
            <person name="Copeland A."/>
            <person name="Hainaut M."/>
            <person name="Haridas S."/>
            <person name="Labutti K."/>
            <person name="Lindquist E."/>
            <person name="Lipzen A."/>
            <person name="Khouja H.-R."/>
            <person name="Murat C."/>
            <person name="Ohm R."/>
            <person name="Olson A."/>
            <person name="Spatafora J."/>
            <person name="Veneault-Fourrey C."/>
            <person name="Henrissat B."/>
            <person name="Grigoriev I."/>
            <person name="Martin F."/>
            <person name="Perotto S."/>
        </authorList>
    </citation>
    <scope>NUCLEOTIDE SEQUENCE [LARGE SCALE GENOMIC DNA]</scope>
    <source>
        <strain evidence="3 4">E</strain>
    </source>
</reference>
<dbReference type="InterPro" id="IPR056186">
    <property type="entry name" value="PDZ_CPAF-rel"/>
</dbReference>
<sequence>MCPDFCCDSVNSCQKLIRYEAGSNERIVYEKSSPNFSHKELPTVPASLAYECLRSVPNKPEPAMQLVKSLKAFVQWQSTLAFLKDPPPSYMFPPTDIEAGLDNLSATAAAGGFASEYDFQLGVVTLFATAHDGHFGYRPDVFKAFGFRNTLASDIVSVSKDGKEVPKLYHLAALTSNMTAPAITKINGQDAAAFINALNLKFNNFQDPDSMWNTQFPSYASPDAELTVAASLAFQGSNVTLTYDNGQEKSQESFAVFRAGANFTGVKTGEDFYNRFCNPNATQTVVAAPPAPPANTTTALPKLAPTIQGYPFPVVRDSGANTTSGYFLNGTGYDNVAVLSVLGFSPAGDIGAVEYLSNFQSTVSSFLSQSKAAGKTRLVVDVSANGGGFVIAGFELFSQLFPDAPKFQADNLRLADSLVKISRITDSIPNNFTATTTAQKSAILALQNSAVVSNLVPGGVFSPEGNRFSTVDQILAPVSLKGDVFTAYQQAPLNETDPQFNLTGVGSRANPPPAVFKPENVVILTDGTCGSTCTIFSYLMILQLNVTTTVIGGRPMTGPMQSIAGVEGAQVFPLDELSDAAAAVIALSPKSEQAALQSSELGVLADGYALKRLTSTAFAGSVNGKNAFAAKDSQTPLQFLYQPANCRIFYTKEMIFSPEAVWKRTVDATWTDPAANCVEGSRVPVNGSMGLDPLFRMGVNAMGETFGGAARVGGGSLGLMVGSAVSTVVLGFL</sequence>
<dbReference type="RefSeq" id="XP_024727911.1">
    <property type="nucleotide sequence ID" value="XM_024876063.1"/>
</dbReference>
<evidence type="ECO:0000313" key="4">
    <source>
        <dbReference type="Proteomes" id="UP000235371"/>
    </source>
</evidence>
<gene>
    <name evidence="3" type="ORF">K444DRAFT_544592</name>
</gene>
<dbReference type="PANTHER" id="PTHR37049:SF4">
    <property type="entry name" value="RHODANESE DOMAIN-CONTAINING PROTEIN"/>
    <property type="match status" value="1"/>
</dbReference>
<dbReference type="InParanoid" id="A0A2J6SJR7"/>
<dbReference type="PANTHER" id="PTHR37049">
    <property type="entry name" value="PEPTIDASE S41 FAMILY PROTEIN"/>
    <property type="match status" value="1"/>
</dbReference>
<dbReference type="EMBL" id="KZ613912">
    <property type="protein sequence ID" value="PMD51007.1"/>
    <property type="molecule type" value="Genomic_DNA"/>
</dbReference>
<dbReference type="Pfam" id="PF23658">
    <property type="entry name" value="PDZ_CPAF_rel"/>
    <property type="match status" value="1"/>
</dbReference>
<dbReference type="STRING" id="1095630.A0A2J6SJR7"/>
<dbReference type="GO" id="GO:0008236">
    <property type="term" value="F:serine-type peptidase activity"/>
    <property type="evidence" value="ECO:0007669"/>
    <property type="project" value="InterPro"/>
</dbReference>
<dbReference type="InterPro" id="IPR029045">
    <property type="entry name" value="ClpP/crotonase-like_dom_sf"/>
</dbReference>
<dbReference type="Pfam" id="PF03572">
    <property type="entry name" value="Peptidase_S41"/>
    <property type="match status" value="1"/>
</dbReference>
<evidence type="ECO:0000259" key="1">
    <source>
        <dbReference type="Pfam" id="PF03572"/>
    </source>
</evidence>
<keyword evidence="4" id="KW-1185">Reference proteome</keyword>
<evidence type="ECO:0000259" key="2">
    <source>
        <dbReference type="Pfam" id="PF23658"/>
    </source>
</evidence>